<proteinExistence type="predicted"/>
<evidence type="ECO:0000313" key="3">
    <source>
        <dbReference type="Proteomes" id="UP000321374"/>
    </source>
</evidence>
<gene>
    <name evidence="2" type="ORF">E6Q51_00945</name>
</gene>
<evidence type="ECO:0000256" key="1">
    <source>
        <dbReference type="SAM" id="Phobius"/>
    </source>
</evidence>
<dbReference type="AlphaFoldDB" id="A0A5C7WNU6"/>
<comment type="caution">
    <text evidence="2">The sequence shown here is derived from an EMBL/GenBank/DDBJ whole genome shotgun (WGS) entry which is preliminary data.</text>
</comment>
<keyword evidence="1" id="KW-1133">Transmembrane helix</keyword>
<feature type="transmembrane region" description="Helical" evidence="1">
    <location>
        <begin position="95"/>
        <end position="118"/>
    </location>
</feature>
<dbReference type="EMBL" id="SSGG01000017">
    <property type="protein sequence ID" value="TXI38543.1"/>
    <property type="molecule type" value="Genomic_DNA"/>
</dbReference>
<protein>
    <submittedName>
        <fullName evidence="2">Uncharacterized protein</fullName>
    </submittedName>
</protein>
<accession>A0A5C7WNU6</accession>
<keyword evidence="1" id="KW-0812">Transmembrane</keyword>
<dbReference type="Proteomes" id="UP000321374">
    <property type="component" value="Unassembled WGS sequence"/>
</dbReference>
<feature type="transmembrane region" description="Helical" evidence="1">
    <location>
        <begin position="30"/>
        <end position="49"/>
    </location>
</feature>
<evidence type="ECO:0000313" key="2">
    <source>
        <dbReference type="EMBL" id="TXI38543.1"/>
    </source>
</evidence>
<reference evidence="2 3" key="1">
    <citation type="submission" date="2018-09" db="EMBL/GenBank/DDBJ databases">
        <title>Metagenome Assembled Genomes from an Advanced Water Purification Facility.</title>
        <authorList>
            <person name="Stamps B.W."/>
            <person name="Spear J.R."/>
        </authorList>
    </citation>
    <scope>NUCLEOTIDE SEQUENCE [LARGE SCALE GENOMIC DNA]</scope>
    <source>
        <strain evidence="2">Bin_42_2</strain>
    </source>
</reference>
<sequence length="219" mass="24915">MTKKRKKSTSIPHVNPVQGVVPAQAHPRHVLFLLALLTVQCLLLLWALAHHFIPSAAWQSAGFYCNLLISAMVTGTFYCLMWRQRKADLSRYKQLFLIVFSPILLYFLGYFSLIYGAGDVYTQLTGMPASIEDHWQKNSDDAARFEQEYIAAGVYEKRYFDHRKGCITRLSSPMLAQGFPVYFCVAGRTFASLPLEVPVTMHGLQSQAGFDLQHVDYQR</sequence>
<dbReference type="STRING" id="1122236.GCA_000378225_01247"/>
<organism evidence="2 3">
    <name type="scientific">Methylophilus methylotrophus</name>
    <name type="common">Bacterium W3A1</name>
    <dbReference type="NCBI Taxonomy" id="17"/>
    <lineage>
        <taxon>Bacteria</taxon>
        <taxon>Pseudomonadati</taxon>
        <taxon>Pseudomonadota</taxon>
        <taxon>Betaproteobacteria</taxon>
        <taxon>Nitrosomonadales</taxon>
        <taxon>Methylophilaceae</taxon>
        <taxon>Methylophilus</taxon>
    </lineage>
</organism>
<feature type="transmembrane region" description="Helical" evidence="1">
    <location>
        <begin position="61"/>
        <end position="83"/>
    </location>
</feature>
<name>A0A5C7WNU6_METME</name>
<keyword evidence="1" id="KW-0472">Membrane</keyword>